<gene>
    <name evidence="5" type="primary">ptk</name>
    <name evidence="5" type="ORF">MBUL_00837</name>
</gene>
<sequence length="730" mass="78571">MNRVLDHSKSGVSVVLRQTYEAQTLGFLTAIIRHRRVIVGLAAAALVLATAICWSLPDKYSAESLIQVDLSRVAASQATSPNQQAATSLDAGAIVESEARVIRSLATVRHAVEDLKLQDDPAFARGPGFVSRILSTVLPGSAKEPAGSTASVEAVTREVSRNLTVTNDTRAYLINVSYNSTSPERSARIVNAVVDAYLRNRLEMGVAAAERTRTWLEEQIGESRRELETAEAAVDRYRRQTGYVEGGTQGMSLPQQEVRDAVAQLAAARQTRLAAEARLSRAQEVFAAGGTPSAQDLSGAPLIQRMLESAESATRDFANVAATGPRHPAYLQAKANIDAAQSRLREEIKRAIGNLESDVKAATADEANLADRVDVLKANLVEGMGQDAKLQSLQTNAAAIRERLKLLSDGHAQALALTGMKSSTTQIVMAAKPVTVPSGPNRLLLICLSVLGAGGVGIGYAVMMDRRDTGFRSDAEIAHETSHRCLGMVPELTGGSSAAEVRMFDESIRLVTATLTGARALAEPRVVMVTSSVPGEGKSLLCMAMASLLAQRGIRTLVIDSTPRLHAETDRPSLDDVVFGDPAGFPLRNDPGKVVVLHRAEHGDPHDLFLTPAFESFIERARESFDLVLVEAPPVMLSVDVLTMGGLADVTILAVAWNRTPRETVQAALRRLQDNSVRLRGLVLTHVNLTEHKDFRVVDQCSHYNDYRGHFEEAGAHHARGDLLPSRLSS</sequence>
<accession>A0A679IQ94</accession>
<dbReference type="InterPro" id="IPR005702">
    <property type="entry name" value="Wzc-like_C"/>
</dbReference>
<dbReference type="PANTHER" id="PTHR32309">
    <property type="entry name" value="TYROSINE-PROTEIN KINASE"/>
    <property type="match status" value="1"/>
</dbReference>
<name>A0A679IQ94_9HYPH</name>
<proteinExistence type="predicted"/>
<dbReference type="EC" id="2.7.10.-" evidence="5"/>
<reference evidence="5" key="1">
    <citation type="submission" date="2019-12" db="EMBL/GenBank/DDBJ databases">
        <authorList>
            <person name="Cremers G."/>
        </authorList>
    </citation>
    <scope>NUCLEOTIDE SEQUENCE</scope>
    <source>
        <strain evidence="5">Mbul1</strain>
    </source>
</reference>
<evidence type="ECO:0000256" key="4">
    <source>
        <dbReference type="SAM" id="Phobius"/>
    </source>
</evidence>
<keyword evidence="3" id="KW-0175">Coiled coil</keyword>
<dbReference type="Gene3D" id="3.40.50.300">
    <property type="entry name" value="P-loop containing nucleotide triphosphate hydrolases"/>
    <property type="match status" value="1"/>
</dbReference>
<dbReference type="SUPFAM" id="SSF52540">
    <property type="entry name" value="P-loop containing nucleoside triphosphate hydrolases"/>
    <property type="match status" value="1"/>
</dbReference>
<keyword evidence="5" id="KW-0418">Kinase</keyword>
<dbReference type="PANTHER" id="PTHR32309:SF13">
    <property type="entry name" value="FERRIC ENTEROBACTIN TRANSPORT PROTEIN FEPE"/>
    <property type="match status" value="1"/>
</dbReference>
<feature type="coiled-coil region" evidence="3">
    <location>
        <begin position="213"/>
        <end position="240"/>
    </location>
</feature>
<evidence type="ECO:0000313" key="5">
    <source>
        <dbReference type="EMBL" id="CAA2100768.1"/>
    </source>
</evidence>
<dbReference type="GO" id="GO:0004713">
    <property type="term" value="F:protein tyrosine kinase activity"/>
    <property type="evidence" value="ECO:0007669"/>
    <property type="project" value="TreeGrafter"/>
</dbReference>
<protein>
    <submittedName>
        <fullName evidence="5">Tyrosine-protein kinase ptk</fullName>
        <ecNumber evidence="5">2.7.10.-</ecNumber>
    </submittedName>
</protein>
<dbReference type="CDD" id="cd05387">
    <property type="entry name" value="BY-kinase"/>
    <property type="match status" value="1"/>
</dbReference>
<dbReference type="GO" id="GO:0005886">
    <property type="term" value="C:plasma membrane"/>
    <property type="evidence" value="ECO:0007669"/>
    <property type="project" value="TreeGrafter"/>
</dbReference>
<evidence type="ECO:0000256" key="1">
    <source>
        <dbReference type="ARBA" id="ARBA00022741"/>
    </source>
</evidence>
<keyword evidence="1" id="KW-0547">Nucleotide-binding</keyword>
<dbReference type="EMBL" id="LR743504">
    <property type="protein sequence ID" value="CAA2100768.1"/>
    <property type="molecule type" value="Genomic_DNA"/>
</dbReference>
<evidence type="ECO:0000256" key="2">
    <source>
        <dbReference type="ARBA" id="ARBA00022840"/>
    </source>
</evidence>
<dbReference type="InterPro" id="IPR027417">
    <property type="entry name" value="P-loop_NTPase"/>
</dbReference>
<keyword evidence="2" id="KW-0067">ATP-binding</keyword>
<keyword evidence="4" id="KW-0472">Membrane</keyword>
<dbReference type="InterPro" id="IPR050445">
    <property type="entry name" value="Bact_polysacc_biosynth/exp"/>
</dbReference>
<evidence type="ECO:0000256" key="3">
    <source>
        <dbReference type="SAM" id="Coils"/>
    </source>
</evidence>
<feature type="transmembrane region" description="Helical" evidence="4">
    <location>
        <begin position="37"/>
        <end position="57"/>
    </location>
</feature>
<feature type="coiled-coil region" evidence="3">
    <location>
        <begin position="330"/>
        <end position="365"/>
    </location>
</feature>
<keyword evidence="4" id="KW-0812">Transmembrane</keyword>
<keyword evidence="5" id="KW-0808">Transferase</keyword>
<dbReference type="AlphaFoldDB" id="A0A679IQ94"/>
<organism evidence="5">
    <name type="scientific">Methylobacterium bullatum</name>
    <dbReference type="NCBI Taxonomy" id="570505"/>
    <lineage>
        <taxon>Bacteria</taxon>
        <taxon>Pseudomonadati</taxon>
        <taxon>Pseudomonadota</taxon>
        <taxon>Alphaproteobacteria</taxon>
        <taxon>Hyphomicrobiales</taxon>
        <taxon>Methylobacteriaceae</taxon>
        <taxon>Methylobacterium</taxon>
    </lineage>
</organism>
<keyword evidence="4" id="KW-1133">Transmembrane helix</keyword>